<dbReference type="InterPro" id="IPR016155">
    <property type="entry name" value="Mopterin_synth/thiamin_S_b"/>
</dbReference>
<keyword evidence="2" id="KW-1185">Reference proteome</keyword>
<accession>A0A225MAX7</accession>
<proteinExistence type="predicted"/>
<dbReference type="AlphaFoldDB" id="A0A225MAX7"/>
<name>A0A225MAX7_9BURK</name>
<evidence type="ECO:0000313" key="1">
    <source>
        <dbReference type="EMBL" id="OWT56129.1"/>
    </source>
</evidence>
<dbReference type="Proteomes" id="UP000214603">
    <property type="component" value="Unassembled WGS sequence"/>
</dbReference>
<dbReference type="OrthoDB" id="8688000at2"/>
<gene>
    <name evidence="1" type="primary">thiS</name>
    <name evidence="1" type="ORF">CEY11_19040</name>
</gene>
<dbReference type="CDD" id="cd00565">
    <property type="entry name" value="Ubl_ThiS"/>
    <property type="match status" value="1"/>
</dbReference>
<dbReference type="EMBL" id="NJIH01000011">
    <property type="protein sequence ID" value="OWT56129.1"/>
    <property type="molecule type" value="Genomic_DNA"/>
</dbReference>
<dbReference type="NCBIfam" id="TIGR01683">
    <property type="entry name" value="thiS"/>
    <property type="match status" value="1"/>
</dbReference>
<sequence>MVNTIRITVNGVEHTVAASSTLQDLLDTLRPEAEPGAPIASAVNGTHVARQARATLVLQDRDAITTFEPITGG</sequence>
<dbReference type="Gene3D" id="3.10.20.30">
    <property type="match status" value="1"/>
</dbReference>
<dbReference type="SUPFAM" id="SSF54285">
    <property type="entry name" value="MoaD/ThiS"/>
    <property type="match status" value="1"/>
</dbReference>
<dbReference type="Pfam" id="PF02597">
    <property type="entry name" value="ThiS"/>
    <property type="match status" value="1"/>
</dbReference>
<comment type="caution">
    <text evidence="1">The sequence shown here is derived from an EMBL/GenBank/DDBJ whole genome shotgun (WGS) entry which is preliminary data.</text>
</comment>
<dbReference type="InterPro" id="IPR003749">
    <property type="entry name" value="ThiS/MoaD-like"/>
</dbReference>
<evidence type="ECO:0000313" key="2">
    <source>
        <dbReference type="Proteomes" id="UP000214603"/>
    </source>
</evidence>
<organism evidence="1 2">
    <name type="scientific">Candidimonas nitroreducens</name>
    <dbReference type="NCBI Taxonomy" id="683354"/>
    <lineage>
        <taxon>Bacteria</taxon>
        <taxon>Pseudomonadati</taxon>
        <taxon>Pseudomonadota</taxon>
        <taxon>Betaproteobacteria</taxon>
        <taxon>Burkholderiales</taxon>
        <taxon>Alcaligenaceae</taxon>
        <taxon>Candidimonas</taxon>
    </lineage>
</organism>
<dbReference type="InterPro" id="IPR012675">
    <property type="entry name" value="Beta-grasp_dom_sf"/>
</dbReference>
<dbReference type="InterPro" id="IPR010035">
    <property type="entry name" value="Thi_S"/>
</dbReference>
<reference evidence="2" key="1">
    <citation type="submission" date="2017-06" db="EMBL/GenBank/DDBJ databases">
        <title>Herbaspirillum phytohormonus sp. nov., isolated from the root nodule of Robinia pseudoacacia in lead-zinc mine.</title>
        <authorList>
            <person name="Fan M."/>
            <person name="Lin Y."/>
        </authorList>
    </citation>
    <scope>NUCLEOTIDE SEQUENCE [LARGE SCALE GENOMIC DNA]</scope>
    <source>
        <strain evidence="2">SC-089</strain>
    </source>
</reference>
<protein>
    <submittedName>
        <fullName evidence="1">Thiamine biosynthesis protein ThiS</fullName>
    </submittedName>
</protein>